<feature type="transmembrane region" description="Helical" evidence="1">
    <location>
        <begin position="6"/>
        <end position="24"/>
    </location>
</feature>
<dbReference type="InParanoid" id="A0A0G4FSL5"/>
<gene>
    <name evidence="2" type="ORF">Vbra_21588</name>
</gene>
<keyword evidence="3" id="KW-1185">Reference proteome</keyword>
<evidence type="ECO:0000313" key="2">
    <source>
        <dbReference type="EMBL" id="CEM17226.1"/>
    </source>
</evidence>
<organism evidence="2 3">
    <name type="scientific">Vitrella brassicaformis (strain CCMP3155)</name>
    <dbReference type="NCBI Taxonomy" id="1169540"/>
    <lineage>
        <taxon>Eukaryota</taxon>
        <taxon>Sar</taxon>
        <taxon>Alveolata</taxon>
        <taxon>Colpodellida</taxon>
        <taxon>Vitrellaceae</taxon>
        <taxon>Vitrella</taxon>
    </lineage>
</organism>
<dbReference type="VEuPathDB" id="CryptoDB:Vbra_21588"/>
<reference evidence="2 3" key="1">
    <citation type="submission" date="2014-11" db="EMBL/GenBank/DDBJ databases">
        <authorList>
            <person name="Zhu J."/>
            <person name="Qi W."/>
            <person name="Song R."/>
        </authorList>
    </citation>
    <scope>NUCLEOTIDE SEQUENCE [LARGE SCALE GENOMIC DNA]</scope>
</reference>
<name>A0A0G4FSL5_VITBC</name>
<dbReference type="EMBL" id="CDMY01000488">
    <property type="protein sequence ID" value="CEM17226.1"/>
    <property type="molecule type" value="Genomic_DNA"/>
</dbReference>
<proteinExistence type="predicted"/>
<protein>
    <submittedName>
        <fullName evidence="2">Uncharacterized protein</fullName>
    </submittedName>
</protein>
<keyword evidence="1" id="KW-1133">Transmembrane helix</keyword>
<sequence>MSGYLWLLSNVGLVVGAGGVLVGIHTQNHDRIIEKWTEVQGEITSSGVSYLRPHGLIFAAVFTVPGMFLKIHYKYTPTGTNMECSGHTSHRLTFDQKGHESSEDWKRPEVIEAYQNNRKGYPIKVRYNPVEWRQSYAVPEGVKQLQVVDNKTFIMASAGLLSVSMLHLYVDKLLRKRRALR</sequence>
<dbReference type="AlphaFoldDB" id="A0A0G4FSL5"/>
<evidence type="ECO:0000256" key="1">
    <source>
        <dbReference type="SAM" id="Phobius"/>
    </source>
</evidence>
<dbReference type="Proteomes" id="UP000041254">
    <property type="component" value="Unassembled WGS sequence"/>
</dbReference>
<evidence type="ECO:0000313" key="3">
    <source>
        <dbReference type="Proteomes" id="UP000041254"/>
    </source>
</evidence>
<accession>A0A0G4FSL5</accession>
<feature type="transmembrane region" description="Helical" evidence="1">
    <location>
        <begin position="55"/>
        <end position="73"/>
    </location>
</feature>
<feature type="transmembrane region" description="Helical" evidence="1">
    <location>
        <begin position="152"/>
        <end position="170"/>
    </location>
</feature>
<keyword evidence="1" id="KW-0472">Membrane</keyword>
<keyword evidence="1" id="KW-0812">Transmembrane</keyword>